<evidence type="ECO:0000256" key="3">
    <source>
        <dbReference type="ARBA" id="ARBA00022691"/>
    </source>
</evidence>
<dbReference type="InterPro" id="IPR018117">
    <property type="entry name" value="C5_DNA_meth_AS"/>
</dbReference>
<dbReference type="AlphaFoldDB" id="A0A318D894"/>
<accession>A0A318D894</accession>
<evidence type="ECO:0000313" key="9">
    <source>
        <dbReference type="EMBL" id="PXF64135.1"/>
    </source>
</evidence>
<dbReference type="PROSITE" id="PS00095">
    <property type="entry name" value="C5_MTASE_2"/>
    <property type="match status" value="1"/>
</dbReference>
<dbReference type="REBASE" id="299286">
    <property type="entry name" value="M.Ksp2076ORF3065P"/>
</dbReference>
<dbReference type="Proteomes" id="UP000247689">
    <property type="component" value="Unassembled WGS sequence"/>
</dbReference>
<evidence type="ECO:0000313" key="10">
    <source>
        <dbReference type="Proteomes" id="UP000247689"/>
    </source>
</evidence>
<evidence type="ECO:0000256" key="5">
    <source>
        <dbReference type="ARBA" id="ARBA00047422"/>
    </source>
</evidence>
<proteinExistence type="inferred from homology"/>
<evidence type="ECO:0000256" key="4">
    <source>
        <dbReference type="ARBA" id="ARBA00022747"/>
    </source>
</evidence>
<dbReference type="PANTHER" id="PTHR46098:SF1">
    <property type="entry name" value="TRNA (CYTOSINE(38)-C(5))-METHYLTRANSFERASE"/>
    <property type="match status" value="1"/>
</dbReference>
<dbReference type="OrthoDB" id="9813719at2"/>
<evidence type="ECO:0000256" key="7">
    <source>
        <dbReference type="RuleBase" id="RU000416"/>
    </source>
</evidence>
<reference evidence="9 10" key="1">
    <citation type="submission" date="2018-05" db="EMBL/GenBank/DDBJ databases">
        <title>Kangiella spongicola genome sequence.</title>
        <authorList>
            <person name="Maclea K.S."/>
            <person name="Goen A.E."/>
            <person name="Kelley C."/>
            <person name="Underriner A."/>
            <person name="Silverwood T."/>
            <person name="Trachtenberg A.M."/>
        </authorList>
    </citation>
    <scope>NUCLEOTIDE SEQUENCE [LARGE SCALE GENOMIC DNA]</scope>
    <source>
        <strain evidence="9 10">ATCC BAA-2076</strain>
    </source>
</reference>
<keyword evidence="10" id="KW-1185">Reference proteome</keyword>
<comment type="catalytic activity">
    <reaction evidence="5 8">
        <text>a 2'-deoxycytidine in DNA + S-adenosyl-L-methionine = a 5-methyl-2'-deoxycytidine in DNA + S-adenosyl-L-homocysteine + H(+)</text>
        <dbReference type="Rhea" id="RHEA:13681"/>
        <dbReference type="Rhea" id="RHEA-COMP:11369"/>
        <dbReference type="Rhea" id="RHEA-COMP:11370"/>
        <dbReference type="ChEBI" id="CHEBI:15378"/>
        <dbReference type="ChEBI" id="CHEBI:57856"/>
        <dbReference type="ChEBI" id="CHEBI:59789"/>
        <dbReference type="ChEBI" id="CHEBI:85452"/>
        <dbReference type="ChEBI" id="CHEBI:85454"/>
        <dbReference type="EC" id="2.1.1.37"/>
    </reaction>
</comment>
<comment type="caution">
    <text evidence="9">The sequence shown here is derived from an EMBL/GenBank/DDBJ whole genome shotgun (WGS) entry which is preliminary data.</text>
</comment>
<keyword evidence="1 6" id="KW-0489">Methyltransferase</keyword>
<dbReference type="Pfam" id="PF00145">
    <property type="entry name" value="DNA_methylase"/>
    <property type="match status" value="1"/>
</dbReference>
<dbReference type="InterPro" id="IPR029063">
    <property type="entry name" value="SAM-dependent_MTases_sf"/>
</dbReference>
<sequence length="414" mass="47633">MSIVEQDHLVQIKVALSELAEEHAPEGTTPEAVIDQWTHALALGHELYCDRQKSESKQLKKQVQSILTKLKIYKNRTEFYDLVFEKIELKPVPKPKFTFIDLFAGIGGIRMGFQKQAGSCVFSSEFEKAAQITYRENYLEYPFGDITKIDSSDIPDHDILLGGFPCQAFSVAGYREGFSDKKGRGNLFFKIHDIIVKKKPKAFLLENVKNLQGHDGGNTFKVIVEYLHEAGYSVISNVLNSMDYGNVPQNRERIYIIGFRDEADWQTKNTKTSTSEFSWPEPIKLDVSIRDLLDGNVNDTFYYERFACYEQLKEQMKRKDTVYQWRRVYVRENKNNVCPTLTANMGTGGHNVPLILDDNNRIRKLTPKECSRIQGFPEEFKLPEMANSHLYKQFGNSVTVPVIERLAKEIIRVM</sequence>
<dbReference type="GO" id="GO:0003886">
    <property type="term" value="F:DNA (cytosine-5-)-methyltransferase activity"/>
    <property type="evidence" value="ECO:0007669"/>
    <property type="project" value="UniProtKB-EC"/>
</dbReference>
<organism evidence="9 10">
    <name type="scientific">Kangiella spongicola</name>
    <dbReference type="NCBI Taxonomy" id="796379"/>
    <lineage>
        <taxon>Bacteria</taxon>
        <taxon>Pseudomonadati</taxon>
        <taxon>Pseudomonadota</taxon>
        <taxon>Gammaproteobacteria</taxon>
        <taxon>Kangiellales</taxon>
        <taxon>Kangiellaceae</taxon>
        <taxon>Kangiella</taxon>
    </lineage>
</organism>
<dbReference type="GO" id="GO:0009307">
    <property type="term" value="P:DNA restriction-modification system"/>
    <property type="evidence" value="ECO:0007669"/>
    <property type="project" value="UniProtKB-KW"/>
</dbReference>
<dbReference type="PROSITE" id="PS51679">
    <property type="entry name" value="SAM_MT_C5"/>
    <property type="match status" value="1"/>
</dbReference>
<dbReference type="Gene3D" id="3.40.50.150">
    <property type="entry name" value="Vaccinia Virus protein VP39"/>
    <property type="match status" value="1"/>
</dbReference>
<comment type="similarity">
    <text evidence="6 7">Belongs to the class I-like SAM-binding methyltransferase superfamily. C5-methyltransferase family.</text>
</comment>
<keyword evidence="3 6" id="KW-0949">S-adenosyl-L-methionine</keyword>
<dbReference type="Gene3D" id="3.90.120.10">
    <property type="entry name" value="DNA Methylase, subunit A, domain 2"/>
    <property type="match status" value="1"/>
</dbReference>
<dbReference type="InterPro" id="IPR031303">
    <property type="entry name" value="C5_meth_CS"/>
</dbReference>
<protein>
    <recommendedName>
        <fullName evidence="8">Cytosine-specific methyltransferase</fullName>
        <ecNumber evidence="8">2.1.1.37</ecNumber>
    </recommendedName>
</protein>
<dbReference type="NCBIfam" id="TIGR00675">
    <property type="entry name" value="dcm"/>
    <property type="match status" value="1"/>
</dbReference>
<dbReference type="PANTHER" id="PTHR46098">
    <property type="entry name" value="TRNA (CYTOSINE(38)-C(5))-METHYLTRANSFERASE"/>
    <property type="match status" value="1"/>
</dbReference>
<dbReference type="InterPro" id="IPR050750">
    <property type="entry name" value="C5-MTase"/>
</dbReference>
<dbReference type="InterPro" id="IPR001525">
    <property type="entry name" value="C5_MeTfrase"/>
</dbReference>
<dbReference type="CDD" id="cd00315">
    <property type="entry name" value="Cyt_C5_DNA_methylase"/>
    <property type="match status" value="1"/>
</dbReference>
<keyword evidence="4" id="KW-0680">Restriction system</keyword>
<evidence type="ECO:0000256" key="1">
    <source>
        <dbReference type="ARBA" id="ARBA00022603"/>
    </source>
</evidence>
<name>A0A318D894_9GAMM</name>
<dbReference type="EMBL" id="QICH01000001">
    <property type="protein sequence ID" value="PXF64135.1"/>
    <property type="molecule type" value="Genomic_DNA"/>
</dbReference>
<dbReference type="PROSITE" id="PS00094">
    <property type="entry name" value="C5_MTASE_1"/>
    <property type="match status" value="1"/>
</dbReference>
<dbReference type="GO" id="GO:0032259">
    <property type="term" value="P:methylation"/>
    <property type="evidence" value="ECO:0007669"/>
    <property type="project" value="UniProtKB-KW"/>
</dbReference>
<dbReference type="EC" id="2.1.1.37" evidence="8"/>
<evidence type="ECO:0000256" key="6">
    <source>
        <dbReference type="PROSITE-ProRule" id="PRU01016"/>
    </source>
</evidence>
<gene>
    <name evidence="9" type="ORF">DL796_03065</name>
</gene>
<dbReference type="PRINTS" id="PR00105">
    <property type="entry name" value="C5METTRFRASE"/>
</dbReference>
<keyword evidence="2 6" id="KW-0808">Transferase</keyword>
<feature type="active site" evidence="6">
    <location>
        <position position="166"/>
    </location>
</feature>
<evidence type="ECO:0000256" key="8">
    <source>
        <dbReference type="RuleBase" id="RU000417"/>
    </source>
</evidence>
<evidence type="ECO:0000256" key="2">
    <source>
        <dbReference type="ARBA" id="ARBA00022679"/>
    </source>
</evidence>
<dbReference type="SUPFAM" id="SSF53335">
    <property type="entry name" value="S-adenosyl-L-methionine-dependent methyltransferases"/>
    <property type="match status" value="1"/>
</dbReference>